<evidence type="ECO:0000313" key="4">
    <source>
        <dbReference type="Proteomes" id="UP000037510"/>
    </source>
</evidence>
<dbReference type="GO" id="GO:0005737">
    <property type="term" value="C:cytoplasm"/>
    <property type="evidence" value="ECO:0007669"/>
    <property type="project" value="TreeGrafter"/>
</dbReference>
<sequence length="164" mass="18354">MSSSTNTSQRPTAFYFGKRGPNAKNAALSSAGLEVVQSTSERLRECQLWIQVAEKTYKDSFDDELKQFKARITKRAAEKIQEALREQEEEERQARLGPGGLDPVEVYEELPDMPETEAIYFMKRCVDSGLWVPGKNDDEPKEKPEGSGDSTEAPVTSTSTEEVD</sequence>
<feature type="domain" description="Cdc37 C-terminal" evidence="2">
    <location>
        <begin position="95"/>
        <end position="164"/>
    </location>
</feature>
<reference evidence="3 4" key="1">
    <citation type="journal article" date="2015" name="Genome Biol. Evol.">
        <title>The genome of winter moth (Operophtera brumata) provides a genomic perspective on sexual dimorphism and phenology.</title>
        <authorList>
            <person name="Derks M.F."/>
            <person name="Smit S."/>
            <person name="Salis L."/>
            <person name="Schijlen E."/>
            <person name="Bossers A."/>
            <person name="Mateman C."/>
            <person name="Pijl A.S."/>
            <person name="de Ridder D."/>
            <person name="Groenen M.A."/>
            <person name="Visser M.E."/>
            <person name="Megens H.J."/>
        </authorList>
    </citation>
    <scope>NUCLEOTIDE SEQUENCE [LARGE SCALE GENOMIC DNA]</scope>
    <source>
        <strain evidence="3">WM2013NL</strain>
        <tissue evidence="3">Head and thorax</tissue>
    </source>
</reference>
<dbReference type="Proteomes" id="UP000037510">
    <property type="component" value="Unassembled WGS sequence"/>
</dbReference>
<evidence type="ECO:0000259" key="2">
    <source>
        <dbReference type="SMART" id="SM01069"/>
    </source>
</evidence>
<organism evidence="3 4">
    <name type="scientific">Operophtera brumata</name>
    <name type="common">Winter moth</name>
    <name type="synonym">Phalaena brumata</name>
    <dbReference type="NCBI Taxonomy" id="104452"/>
    <lineage>
        <taxon>Eukaryota</taxon>
        <taxon>Metazoa</taxon>
        <taxon>Ecdysozoa</taxon>
        <taxon>Arthropoda</taxon>
        <taxon>Hexapoda</taxon>
        <taxon>Insecta</taxon>
        <taxon>Pterygota</taxon>
        <taxon>Neoptera</taxon>
        <taxon>Endopterygota</taxon>
        <taxon>Lepidoptera</taxon>
        <taxon>Glossata</taxon>
        <taxon>Ditrysia</taxon>
        <taxon>Geometroidea</taxon>
        <taxon>Geometridae</taxon>
        <taxon>Larentiinae</taxon>
        <taxon>Operophtera</taxon>
    </lineage>
</organism>
<dbReference type="GO" id="GO:0006457">
    <property type="term" value="P:protein folding"/>
    <property type="evidence" value="ECO:0007669"/>
    <property type="project" value="TreeGrafter"/>
</dbReference>
<dbReference type="Gene3D" id="1.20.58.610">
    <property type="entry name" value="Cdc37, Hsp90 binding domain"/>
    <property type="match status" value="1"/>
</dbReference>
<name>A0A0L7L2R0_OPEBR</name>
<protein>
    <submittedName>
        <fullName evidence="3">HSP90 cochaperone CDC37-like proteinue</fullName>
    </submittedName>
</protein>
<accession>A0A0L7L2R0</accession>
<keyword evidence="4" id="KW-1185">Reference proteome</keyword>
<comment type="caution">
    <text evidence="3">The sequence shown here is derived from an EMBL/GenBank/DDBJ whole genome shotgun (WGS) entry which is preliminary data.</text>
</comment>
<dbReference type="AlphaFoldDB" id="A0A0L7L2R0"/>
<proteinExistence type="predicted"/>
<dbReference type="GO" id="GO:0031072">
    <property type="term" value="F:heat shock protein binding"/>
    <property type="evidence" value="ECO:0007669"/>
    <property type="project" value="TreeGrafter"/>
</dbReference>
<dbReference type="PANTHER" id="PTHR12800:SF4">
    <property type="entry name" value="HSP90 CO-CHAPERONE CDC37"/>
    <property type="match status" value="1"/>
</dbReference>
<feature type="compositionally biased region" description="Basic and acidic residues" evidence="1">
    <location>
        <begin position="135"/>
        <end position="146"/>
    </location>
</feature>
<dbReference type="GO" id="GO:0051082">
    <property type="term" value="F:unfolded protein binding"/>
    <property type="evidence" value="ECO:0007669"/>
    <property type="project" value="TreeGrafter"/>
</dbReference>
<evidence type="ECO:0000256" key="1">
    <source>
        <dbReference type="SAM" id="MobiDB-lite"/>
    </source>
</evidence>
<dbReference type="InterPro" id="IPR013873">
    <property type="entry name" value="Cdc37_C"/>
</dbReference>
<dbReference type="PANTHER" id="PTHR12800">
    <property type="entry name" value="CDC37-RELATED"/>
    <property type="match status" value="1"/>
</dbReference>
<feature type="region of interest" description="Disordered" evidence="1">
    <location>
        <begin position="84"/>
        <end position="105"/>
    </location>
</feature>
<dbReference type="InterPro" id="IPR004918">
    <property type="entry name" value="Cdc37"/>
</dbReference>
<dbReference type="InterPro" id="IPR038189">
    <property type="entry name" value="Cdc37_Hsp90-bd_sf"/>
</dbReference>
<feature type="compositionally biased region" description="Polar residues" evidence="1">
    <location>
        <begin position="148"/>
        <end position="164"/>
    </location>
</feature>
<feature type="region of interest" description="Disordered" evidence="1">
    <location>
        <begin position="131"/>
        <end position="164"/>
    </location>
</feature>
<dbReference type="SMART" id="SM01069">
    <property type="entry name" value="CDC37_C"/>
    <property type="match status" value="1"/>
</dbReference>
<dbReference type="GO" id="GO:0050821">
    <property type="term" value="P:protein stabilization"/>
    <property type="evidence" value="ECO:0007669"/>
    <property type="project" value="TreeGrafter"/>
</dbReference>
<dbReference type="STRING" id="104452.A0A0L7L2R0"/>
<evidence type="ECO:0000313" key="3">
    <source>
        <dbReference type="EMBL" id="KOB69747.1"/>
    </source>
</evidence>
<dbReference type="EMBL" id="JTDY01003320">
    <property type="protein sequence ID" value="KOB69747.1"/>
    <property type="molecule type" value="Genomic_DNA"/>
</dbReference>
<gene>
    <name evidence="3" type="ORF">OBRU01_14109</name>
</gene>
<dbReference type="GO" id="GO:0051087">
    <property type="term" value="F:protein-folding chaperone binding"/>
    <property type="evidence" value="ECO:0007669"/>
    <property type="project" value="TreeGrafter"/>
</dbReference>
<dbReference type="SUPFAM" id="SSF101391">
    <property type="entry name" value="Hsp90 co-chaperone CDC37"/>
    <property type="match status" value="1"/>
</dbReference>